<comment type="similarity">
    <text evidence="2 6">Belongs to the NIP7 family.</text>
</comment>
<dbReference type="Proteomes" id="UP000054558">
    <property type="component" value="Unassembled WGS sequence"/>
</dbReference>
<dbReference type="SUPFAM" id="SSF88802">
    <property type="entry name" value="Pre-PUA domain"/>
    <property type="match status" value="1"/>
</dbReference>
<dbReference type="InterPro" id="IPR005155">
    <property type="entry name" value="UPF0113_PUA"/>
</dbReference>
<organism evidence="8 9">
    <name type="scientific">Klebsormidium nitens</name>
    <name type="common">Green alga</name>
    <name type="synonym">Ulothrix nitens</name>
    <dbReference type="NCBI Taxonomy" id="105231"/>
    <lineage>
        <taxon>Eukaryota</taxon>
        <taxon>Viridiplantae</taxon>
        <taxon>Streptophyta</taxon>
        <taxon>Klebsormidiophyceae</taxon>
        <taxon>Klebsormidiales</taxon>
        <taxon>Klebsormidiaceae</taxon>
        <taxon>Klebsormidium</taxon>
    </lineage>
</organism>
<evidence type="ECO:0000256" key="4">
    <source>
        <dbReference type="ARBA" id="ARBA00022884"/>
    </source>
</evidence>
<keyword evidence="4 6" id="KW-0694">RNA-binding</keyword>
<name>A0A1Y1I6Y8_KLENI</name>
<comment type="subunit">
    <text evidence="6">Interacts with pre-ribosome complex.</text>
</comment>
<evidence type="ECO:0000313" key="9">
    <source>
        <dbReference type="Proteomes" id="UP000054558"/>
    </source>
</evidence>
<dbReference type="FunFam" id="2.30.130.10:FF:000002">
    <property type="entry name" value="60S ribosome subunit biogenesis protein NIP7 homolog"/>
    <property type="match status" value="1"/>
</dbReference>
<reference evidence="8 9" key="1">
    <citation type="journal article" date="2014" name="Nat. Commun.">
        <title>Klebsormidium flaccidum genome reveals primary factors for plant terrestrial adaptation.</title>
        <authorList>
            <person name="Hori K."/>
            <person name="Maruyama F."/>
            <person name="Fujisawa T."/>
            <person name="Togashi T."/>
            <person name="Yamamoto N."/>
            <person name="Seo M."/>
            <person name="Sato S."/>
            <person name="Yamada T."/>
            <person name="Mori H."/>
            <person name="Tajima N."/>
            <person name="Moriyama T."/>
            <person name="Ikeuchi M."/>
            <person name="Watanabe M."/>
            <person name="Wada H."/>
            <person name="Kobayashi K."/>
            <person name="Saito M."/>
            <person name="Masuda T."/>
            <person name="Sasaki-Sekimoto Y."/>
            <person name="Mashiguchi K."/>
            <person name="Awai K."/>
            <person name="Shimojima M."/>
            <person name="Masuda S."/>
            <person name="Iwai M."/>
            <person name="Nobusawa T."/>
            <person name="Narise T."/>
            <person name="Kondo S."/>
            <person name="Saito H."/>
            <person name="Sato R."/>
            <person name="Murakawa M."/>
            <person name="Ihara Y."/>
            <person name="Oshima-Yamada Y."/>
            <person name="Ohtaka K."/>
            <person name="Satoh M."/>
            <person name="Sonobe K."/>
            <person name="Ishii M."/>
            <person name="Ohtani R."/>
            <person name="Kanamori-Sato M."/>
            <person name="Honoki R."/>
            <person name="Miyazaki D."/>
            <person name="Mochizuki H."/>
            <person name="Umetsu J."/>
            <person name="Higashi K."/>
            <person name="Shibata D."/>
            <person name="Kamiya Y."/>
            <person name="Sato N."/>
            <person name="Nakamura Y."/>
            <person name="Tabata S."/>
            <person name="Ida S."/>
            <person name="Kurokawa K."/>
            <person name="Ohta H."/>
        </authorList>
    </citation>
    <scope>NUCLEOTIDE SEQUENCE [LARGE SCALE GENOMIC DNA]</scope>
    <source>
        <strain evidence="8 9">NIES-2285</strain>
    </source>
</reference>
<keyword evidence="5 6" id="KW-0539">Nucleus</keyword>
<comment type="function">
    <text evidence="6">Required for proper 27S pre-rRNA processing and 60S ribosome subunit assembly.</text>
</comment>
<dbReference type="Gene3D" id="2.30.130.10">
    <property type="entry name" value="PUA domain"/>
    <property type="match status" value="1"/>
</dbReference>
<dbReference type="CDD" id="cd21151">
    <property type="entry name" value="PUA_Nip7-like"/>
    <property type="match status" value="1"/>
</dbReference>
<evidence type="ECO:0000313" key="8">
    <source>
        <dbReference type="EMBL" id="GAQ86715.1"/>
    </source>
</evidence>
<gene>
    <name evidence="8" type="ORF">KFL_003070030</name>
</gene>
<protein>
    <recommendedName>
        <fullName evidence="6">60S ribosome subunit biogenesis protein NIP7 homolog</fullName>
    </recommendedName>
</protein>
<dbReference type="Gene3D" id="3.10.450.220">
    <property type="match status" value="1"/>
</dbReference>
<dbReference type="CDD" id="cd21146">
    <property type="entry name" value="Nip7_N_euk"/>
    <property type="match status" value="1"/>
</dbReference>
<dbReference type="PROSITE" id="PS50890">
    <property type="entry name" value="PUA"/>
    <property type="match status" value="1"/>
</dbReference>
<dbReference type="InterPro" id="IPR036974">
    <property type="entry name" value="PUA_sf"/>
</dbReference>
<proteinExistence type="inferred from homology"/>
<comment type="subcellular location">
    <subcellularLocation>
        <location evidence="1">Nucleus</location>
        <location evidence="1">Nucleolus</location>
    </subcellularLocation>
</comment>
<dbReference type="InterPro" id="IPR040598">
    <property type="entry name" value="NIP7_N"/>
</dbReference>
<dbReference type="SUPFAM" id="SSF88697">
    <property type="entry name" value="PUA domain-like"/>
    <property type="match status" value="1"/>
</dbReference>
<dbReference type="PANTHER" id="PTHR23415">
    <property type="entry name" value="CYCLIN-DEPENDENT KINASES REGULATORY SUBUNIT/60S RIBOSOME SUBUNIT BIOGENESIS PROTEIN NIP7"/>
    <property type="match status" value="1"/>
</dbReference>
<dbReference type="PIRSF" id="PIRSF017190">
    <property type="entry name" value="Rbsml_synth_fac_NIP7"/>
    <property type="match status" value="1"/>
</dbReference>
<dbReference type="Pfam" id="PF17833">
    <property type="entry name" value="pre-PUA_NIP7"/>
    <property type="match status" value="1"/>
</dbReference>
<accession>A0A1Y1I6Y8</accession>
<dbReference type="InterPro" id="IPR015947">
    <property type="entry name" value="PUA-like_sf"/>
</dbReference>
<dbReference type="InterPro" id="IPR016686">
    <property type="entry name" value="Ribosomal_synth_fac_NIP7"/>
</dbReference>
<dbReference type="GO" id="GO:0042273">
    <property type="term" value="P:ribosomal large subunit biogenesis"/>
    <property type="evidence" value="ECO:0000318"/>
    <property type="project" value="GO_Central"/>
</dbReference>
<dbReference type="STRING" id="105231.A0A1Y1I6Y8"/>
<dbReference type="SMART" id="SM00359">
    <property type="entry name" value="PUA"/>
    <property type="match status" value="1"/>
</dbReference>
<evidence type="ECO:0000256" key="5">
    <source>
        <dbReference type="ARBA" id="ARBA00023242"/>
    </source>
</evidence>
<evidence type="ECO:0000259" key="7">
    <source>
        <dbReference type="SMART" id="SM00359"/>
    </source>
</evidence>
<dbReference type="GO" id="GO:0030687">
    <property type="term" value="C:preribosome, large subunit precursor"/>
    <property type="evidence" value="ECO:0000318"/>
    <property type="project" value="GO_Central"/>
</dbReference>
<evidence type="ECO:0000256" key="1">
    <source>
        <dbReference type="ARBA" id="ARBA00004604"/>
    </source>
</evidence>
<dbReference type="AlphaFoldDB" id="A0A1Y1I6Y8"/>
<dbReference type="GO" id="GO:0003723">
    <property type="term" value="F:RNA binding"/>
    <property type="evidence" value="ECO:0007669"/>
    <property type="project" value="UniProtKB-KW"/>
</dbReference>
<keyword evidence="9" id="KW-1185">Reference proteome</keyword>
<dbReference type="InterPro" id="IPR002478">
    <property type="entry name" value="PUA"/>
</dbReference>
<dbReference type="GO" id="GO:0042255">
    <property type="term" value="P:ribosome assembly"/>
    <property type="evidence" value="ECO:0007669"/>
    <property type="project" value="InterPro"/>
</dbReference>
<dbReference type="OMA" id="LISMGTC"/>
<feature type="domain" description="PUA" evidence="7">
    <location>
        <begin position="102"/>
        <end position="177"/>
    </location>
</feature>
<evidence type="ECO:0000256" key="6">
    <source>
        <dbReference type="PIRNR" id="PIRNR017190"/>
    </source>
</evidence>
<dbReference type="OrthoDB" id="27490at2759"/>
<dbReference type="GO" id="GO:0005730">
    <property type="term" value="C:nucleolus"/>
    <property type="evidence" value="ECO:0000318"/>
    <property type="project" value="GO_Central"/>
</dbReference>
<evidence type="ECO:0000256" key="2">
    <source>
        <dbReference type="ARBA" id="ARBA00009895"/>
    </source>
</evidence>
<keyword evidence="3 6" id="KW-0690">Ribosome biogenesis</keyword>
<evidence type="ECO:0000256" key="3">
    <source>
        <dbReference type="ARBA" id="ARBA00022517"/>
    </source>
</evidence>
<dbReference type="EMBL" id="DF237256">
    <property type="protein sequence ID" value="GAQ86715.1"/>
    <property type="molecule type" value="Genomic_DNA"/>
</dbReference>
<dbReference type="Pfam" id="PF03657">
    <property type="entry name" value="UPF0113"/>
    <property type="match status" value="1"/>
</dbReference>
<dbReference type="InterPro" id="IPR055359">
    <property type="entry name" value="Nip7_N_euk"/>
</dbReference>
<dbReference type="FunFam" id="3.10.450.220:FF:000001">
    <property type="entry name" value="60S ribosome subunit biogenesis protein NIP7 homolog"/>
    <property type="match status" value="1"/>
</dbReference>
<sequence>MRPLDEEETKAVFEKLYQYVGKNIKHLIERPAGEGKDDDGHYCFRLQKNRVYYVSEALVKRATNVGREHLVALGTCIGKFTKGGKFRLTVTCLDLLAAHARFKIWLKPSAEMSFLYGNHVLKAGLGRITENTPQYQGVVIYNMSDVPLGFGSTAKSTQDCRKLEPNAIVAFHQADIGEYLRTEDDL</sequence>